<comment type="subcellular location">
    <subcellularLocation>
        <location evidence="1">Cellular thylakoid lumen</location>
    </subcellularLocation>
</comment>
<dbReference type="InterPro" id="IPR008168">
    <property type="entry name" value="Cyt_C_IC"/>
</dbReference>
<dbReference type="GO" id="GO:0020037">
    <property type="term" value="F:heme binding"/>
    <property type="evidence" value="ECO:0007669"/>
    <property type="project" value="InterPro"/>
</dbReference>
<evidence type="ECO:0000256" key="8">
    <source>
        <dbReference type="ARBA" id="ARBA00023078"/>
    </source>
</evidence>
<evidence type="ECO:0000256" key="5">
    <source>
        <dbReference type="ARBA" id="ARBA00022723"/>
    </source>
</evidence>
<dbReference type="Pfam" id="PF13442">
    <property type="entry name" value="Cytochrome_CBB3"/>
    <property type="match status" value="1"/>
</dbReference>
<protein>
    <submittedName>
        <fullName evidence="11">Cytochrome c class I</fullName>
    </submittedName>
</protein>
<evidence type="ECO:0000256" key="9">
    <source>
        <dbReference type="PROSITE-ProRule" id="PRU00433"/>
    </source>
</evidence>
<comment type="similarity">
    <text evidence="2">Belongs to the cytochrome c family. PetJ subfamily.</text>
</comment>
<dbReference type="GO" id="GO:0005506">
    <property type="term" value="F:iron ion binding"/>
    <property type="evidence" value="ECO:0007669"/>
    <property type="project" value="InterPro"/>
</dbReference>
<evidence type="ECO:0000259" key="10">
    <source>
        <dbReference type="PROSITE" id="PS51007"/>
    </source>
</evidence>
<name>A0A480A1M1_9CYAN</name>
<accession>A0A480A1M1</accession>
<dbReference type="EMBL" id="BJCE01000075">
    <property type="protein sequence ID" value="GCL37388.1"/>
    <property type="molecule type" value="Genomic_DNA"/>
</dbReference>
<keyword evidence="5 9" id="KW-0479">Metal-binding</keyword>
<evidence type="ECO:0000313" key="12">
    <source>
        <dbReference type="Proteomes" id="UP000300142"/>
    </source>
</evidence>
<dbReference type="GO" id="GO:0009055">
    <property type="term" value="F:electron transfer activity"/>
    <property type="evidence" value="ECO:0007669"/>
    <property type="project" value="InterPro"/>
</dbReference>
<evidence type="ECO:0000256" key="7">
    <source>
        <dbReference type="ARBA" id="ARBA00023004"/>
    </source>
</evidence>
<proteinExistence type="inferred from homology"/>
<dbReference type="Gene3D" id="1.10.760.10">
    <property type="entry name" value="Cytochrome c-like domain"/>
    <property type="match status" value="1"/>
</dbReference>
<dbReference type="PANTHER" id="PTHR34688">
    <property type="entry name" value="CYTOCHROME C6, CHLOROPLASTIC"/>
    <property type="match status" value="1"/>
</dbReference>
<evidence type="ECO:0000256" key="1">
    <source>
        <dbReference type="ARBA" id="ARBA00004518"/>
    </source>
</evidence>
<keyword evidence="7 9" id="KW-0408">Iron</keyword>
<dbReference type="InterPro" id="IPR009056">
    <property type="entry name" value="Cyt_c-like_dom"/>
</dbReference>
<dbReference type="InterPro" id="IPR023655">
    <property type="entry name" value="Cyt_C6"/>
</dbReference>
<dbReference type="AlphaFoldDB" id="A0A480A1M1"/>
<keyword evidence="4 9" id="KW-0349">Heme</keyword>
<keyword evidence="6" id="KW-0249">Electron transport</keyword>
<comment type="caution">
    <text evidence="11">The sequence shown here is derived from an EMBL/GenBank/DDBJ whole genome shotgun (WGS) entry which is preliminary data.</text>
</comment>
<sequence length="115" mass="12647">MRIPLLILLLAIALLFNFQFIDPALAAEASTGSAIFSNHCASCHIGGANILVEHKTLQKSALSKYLENYDTEPIQTIIHQIQNGKSAMPAFKSKLSEQEILEVAAYVFQKAETGW</sequence>
<keyword evidence="3" id="KW-0813">Transport</keyword>
<dbReference type="PRINTS" id="PR00605">
    <property type="entry name" value="CYTCHROMECIC"/>
</dbReference>
<reference evidence="12" key="1">
    <citation type="submission" date="2019-02" db="EMBL/GenBank/DDBJ databases">
        <title>Draft genome sequence of Sphaerospermopsis reniformis NIES-1949.</title>
        <authorList>
            <person name="Yamaguchi H."/>
            <person name="Suzuki S."/>
            <person name="Kawachi M."/>
        </authorList>
    </citation>
    <scope>NUCLEOTIDE SEQUENCE [LARGE SCALE GENOMIC DNA]</scope>
    <source>
        <strain evidence="12">NIES-1949</strain>
    </source>
</reference>
<keyword evidence="8" id="KW-0793">Thylakoid</keyword>
<evidence type="ECO:0000313" key="11">
    <source>
        <dbReference type="EMBL" id="GCL37388.1"/>
    </source>
</evidence>
<keyword evidence="12" id="KW-1185">Reference proteome</keyword>
<dbReference type="SUPFAM" id="SSF46626">
    <property type="entry name" value="Cytochrome c"/>
    <property type="match status" value="1"/>
</dbReference>
<dbReference type="PROSITE" id="PS51007">
    <property type="entry name" value="CYTC"/>
    <property type="match status" value="1"/>
</dbReference>
<evidence type="ECO:0000256" key="4">
    <source>
        <dbReference type="ARBA" id="ARBA00022617"/>
    </source>
</evidence>
<organism evidence="11 12">
    <name type="scientific">Sphaerospermopsis reniformis</name>
    <dbReference type="NCBI Taxonomy" id="531300"/>
    <lineage>
        <taxon>Bacteria</taxon>
        <taxon>Bacillati</taxon>
        <taxon>Cyanobacteriota</taxon>
        <taxon>Cyanophyceae</taxon>
        <taxon>Nostocales</taxon>
        <taxon>Aphanizomenonaceae</taxon>
        <taxon>Sphaerospermopsis</taxon>
    </lineage>
</organism>
<dbReference type="GO" id="GO:0031979">
    <property type="term" value="C:plasma membrane-derived thylakoid lumen"/>
    <property type="evidence" value="ECO:0007669"/>
    <property type="project" value="UniProtKB-SubCell"/>
</dbReference>
<evidence type="ECO:0000256" key="3">
    <source>
        <dbReference type="ARBA" id="ARBA00022448"/>
    </source>
</evidence>
<gene>
    <name evidence="11" type="ORF">SR1949_24960</name>
</gene>
<dbReference type="PANTHER" id="PTHR34688:SF2">
    <property type="entry name" value="CYTOCHROME C6, CHLOROPLASTIC"/>
    <property type="match status" value="1"/>
</dbReference>
<dbReference type="InterPro" id="IPR036909">
    <property type="entry name" value="Cyt_c-like_dom_sf"/>
</dbReference>
<feature type="domain" description="Cytochrome c" evidence="10">
    <location>
        <begin position="27"/>
        <end position="111"/>
    </location>
</feature>
<dbReference type="NCBIfam" id="NF045930">
    <property type="entry name" value="Cytc6PetJCyano"/>
    <property type="match status" value="1"/>
</dbReference>
<dbReference type="Proteomes" id="UP000300142">
    <property type="component" value="Unassembled WGS sequence"/>
</dbReference>
<dbReference type="RefSeq" id="WP_096568360.1">
    <property type="nucleotide sequence ID" value="NZ_BJCE01000075.1"/>
</dbReference>
<evidence type="ECO:0000256" key="6">
    <source>
        <dbReference type="ARBA" id="ARBA00022982"/>
    </source>
</evidence>
<evidence type="ECO:0000256" key="2">
    <source>
        <dbReference type="ARBA" id="ARBA00009650"/>
    </source>
</evidence>